<keyword evidence="3" id="KW-1185">Reference proteome</keyword>
<dbReference type="EMBL" id="CAJPIZ010001332">
    <property type="protein sequence ID" value="CAG2103300.1"/>
    <property type="molecule type" value="Genomic_DNA"/>
</dbReference>
<protein>
    <recommendedName>
        <fullName evidence="1">Chitin-binding type-4 domain-containing protein</fullName>
    </recommendedName>
</protein>
<organism evidence="2">
    <name type="scientific">Medioppia subpectinata</name>
    <dbReference type="NCBI Taxonomy" id="1979941"/>
    <lineage>
        <taxon>Eukaryota</taxon>
        <taxon>Metazoa</taxon>
        <taxon>Ecdysozoa</taxon>
        <taxon>Arthropoda</taxon>
        <taxon>Chelicerata</taxon>
        <taxon>Arachnida</taxon>
        <taxon>Acari</taxon>
        <taxon>Acariformes</taxon>
        <taxon>Sarcoptiformes</taxon>
        <taxon>Oribatida</taxon>
        <taxon>Brachypylina</taxon>
        <taxon>Oppioidea</taxon>
        <taxon>Oppiidae</taxon>
        <taxon>Medioppia</taxon>
    </lineage>
</organism>
<accession>A0A7R9PVX1</accession>
<dbReference type="EMBL" id="OC855907">
    <property type="protein sequence ID" value="CAD7622870.1"/>
    <property type="molecule type" value="Genomic_DNA"/>
</dbReference>
<evidence type="ECO:0000313" key="3">
    <source>
        <dbReference type="Proteomes" id="UP000759131"/>
    </source>
</evidence>
<dbReference type="InterPro" id="IPR004302">
    <property type="entry name" value="Cellulose/chitin-bd_N"/>
</dbReference>
<evidence type="ECO:0000313" key="2">
    <source>
        <dbReference type="EMBL" id="CAD7622870.1"/>
    </source>
</evidence>
<name>A0A7R9PVX1_9ACAR</name>
<proteinExistence type="predicted"/>
<dbReference type="Proteomes" id="UP000759131">
    <property type="component" value="Unassembled WGS sequence"/>
</dbReference>
<sequence length="176" mass="19666">MPNYNQYYASRPTIQIKRLAVRYQRDHGGKCGICGDRVGGPLENELPNGQYAKNLVITRKYKVDQTIEVKVELTANHAGHFQFKLCPATSKQHEVSQDCLDKHTLLMADGGSDRYTVPSEKPRIYTIGLRLPSGVRCDRCWTYTAGNDWMQCPDGSHAVGCGVQETFRGCADIAIN</sequence>
<dbReference type="Pfam" id="PF03067">
    <property type="entry name" value="LPMO_10"/>
    <property type="match status" value="1"/>
</dbReference>
<reference evidence="2" key="1">
    <citation type="submission" date="2020-11" db="EMBL/GenBank/DDBJ databases">
        <authorList>
            <person name="Tran Van P."/>
        </authorList>
    </citation>
    <scope>NUCLEOTIDE SEQUENCE</scope>
</reference>
<feature type="domain" description="Chitin-binding type-4" evidence="1">
    <location>
        <begin position="24"/>
        <end position="173"/>
    </location>
</feature>
<evidence type="ECO:0000259" key="1">
    <source>
        <dbReference type="Pfam" id="PF03067"/>
    </source>
</evidence>
<dbReference type="OrthoDB" id="64893at2759"/>
<gene>
    <name evidence="2" type="ORF">OSB1V03_LOCUS3333</name>
</gene>
<dbReference type="AlphaFoldDB" id="A0A7R9PVX1"/>